<comment type="caution">
    <text evidence="16">The sequence shown here is derived from an EMBL/GenBank/DDBJ whole genome shotgun (WGS) entry which is preliminary data.</text>
</comment>
<dbReference type="GO" id="GO:0005524">
    <property type="term" value="F:ATP binding"/>
    <property type="evidence" value="ECO:0007669"/>
    <property type="project" value="UniProtKB-UniRule"/>
</dbReference>
<evidence type="ECO:0000259" key="15">
    <source>
        <dbReference type="PROSITE" id="PS51217"/>
    </source>
</evidence>
<dbReference type="SUPFAM" id="SSF52540">
    <property type="entry name" value="P-loop containing nucleoside triphosphate hydrolases"/>
    <property type="match status" value="1"/>
</dbReference>
<dbReference type="Gene3D" id="1.10.10.160">
    <property type="match status" value="1"/>
</dbReference>
<dbReference type="OrthoDB" id="7313616at2"/>
<evidence type="ECO:0000256" key="8">
    <source>
        <dbReference type="ARBA" id="ARBA00034617"/>
    </source>
</evidence>
<evidence type="ECO:0000256" key="3">
    <source>
        <dbReference type="ARBA" id="ARBA00022801"/>
    </source>
</evidence>
<accession>S9QWK5</accession>
<dbReference type="GO" id="GO:0043138">
    <property type="term" value="F:3'-5' DNA helicase activity"/>
    <property type="evidence" value="ECO:0007669"/>
    <property type="project" value="UniProtKB-EC"/>
</dbReference>
<evidence type="ECO:0000259" key="14">
    <source>
        <dbReference type="PROSITE" id="PS51198"/>
    </source>
</evidence>
<keyword evidence="5 12" id="KW-0067">ATP-binding</keyword>
<feature type="compositionally biased region" description="Basic residues" evidence="13">
    <location>
        <begin position="618"/>
        <end position="628"/>
    </location>
</feature>
<reference evidence="17" key="1">
    <citation type="journal article" date="2014" name="Stand. Genomic Sci.">
        <title>Genome sequence of the exopolysaccharide-producing Salipiger mucosus type strain (DSM 16094(T)), a moderately halophilic member of the Roseobacter clade.</title>
        <authorList>
            <person name="Riedel T."/>
            <person name="Spring S."/>
            <person name="Fiebig A."/>
            <person name="Petersen J."/>
            <person name="Kyrpides N.C."/>
            <person name="Goker M."/>
            <person name="Klenk H.P."/>
        </authorList>
    </citation>
    <scope>NUCLEOTIDE SEQUENCE [LARGE SCALE GENOMIC DNA]</scope>
    <source>
        <strain evidence="17">DSM 16094</strain>
    </source>
</reference>
<dbReference type="AlphaFoldDB" id="S9QWK5"/>
<dbReference type="Pfam" id="PF13361">
    <property type="entry name" value="UvrD_C"/>
    <property type="match status" value="2"/>
</dbReference>
<evidence type="ECO:0000256" key="6">
    <source>
        <dbReference type="ARBA" id="ARBA00023125"/>
    </source>
</evidence>
<feature type="region of interest" description="Disordered" evidence="13">
    <location>
        <begin position="562"/>
        <end position="641"/>
    </location>
</feature>
<dbReference type="Pfam" id="PF00580">
    <property type="entry name" value="UvrD-helicase"/>
    <property type="match status" value="1"/>
</dbReference>
<evidence type="ECO:0000256" key="5">
    <source>
        <dbReference type="ARBA" id="ARBA00022840"/>
    </source>
</evidence>
<evidence type="ECO:0000256" key="7">
    <source>
        <dbReference type="ARBA" id="ARBA00023235"/>
    </source>
</evidence>
<dbReference type="PANTHER" id="PTHR11070:SF2">
    <property type="entry name" value="ATP-DEPENDENT DNA HELICASE SRS2"/>
    <property type="match status" value="1"/>
</dbReference>
<proteinExistence type="inferred from homology"/>
<comment type="similarity">
    <text evidence="1">Belongs to the helicase family. UvrD subfamily.</text>
</comment>
<evidence type="ECO:0000256" key="9">
    <source>
        <dbReference type="ARBA" id="ARBA00034808"/>
    </source>
</evidence>
<dbReference type="Proteomes" id="UP000015347">
    <property type="component" value="Unassembled WGS sequence"/>
</dbReference>
<dbReference type="CDD" id="cd17932">
    <property type="entry name" value="DEXQc_UvrD"/>
    <property type="match status" value="1"/>
</dbReference>
<keyword evidence="4 12" id="KW-0347">Helicase</keyword>
<evidence type="ECO:0000256" key="10">
    <source>
        <dbReference type="ARBA" id="ARBA00034923"/>
    </source>
</evidence>
<dbReference type="eggNOG" id="COG0210">
    <property type="taxonomic scope" value="Bacteria"/>
</dbReference>
<dbReference type="STRING" id="1123237.Salmuc_01768"/>
<evidence type="ECO:0000256" key="1">
    <source>
        <dbReference type="ARBA" id="ARBA00009922"/>
    </source>
</evidence>
<dbReference type="PANTHER" id="PTHR11070">
    <property type="entry name" value="UVRD / RECB / PCRA DNA HELICASE FAMILY MEMBER"/>
    <property type="match status" value="1"/>
</dbReference>
<keyword evidence="17" id="KW-1185">Reference proteome</keyword>
<evidence type="ECO:0000256" key="12">
    <source>
        <dbReference type="PROSITE-ProRule" id="PRU00560"/>
    </source>
</evidence>
<sequence>MPATRAQLAAARSKGHTLVLAGPGTGKTTTLIERCRTLVRAGVPLDAMFVSTFTAKAATEIRERLKASLATTTDGVVDKDEILKNAHIGTFHSLCARLLKRFPTDVGLPYDFEIIGDEDQRQLLYDLEIQWDEEDGNYVDMISRWKDRARTPEQAMEEARELGDKFTVGAAKAYARYEEARRETAAVDFSDLITLSTQILKSGGKGQKWFHGNFSHFVIDEFQDTNRTQIDFLRAALGPYGQIWAVGDENQSLYEWRGSSPSYCLNFGKIFPGATIHELNEGFRCSPQIVKMSSRVISRNRSRYDKAMKPARKSRKGEFVLFKGFLTHDAEADWIAKQLAKFQANGGKLENAAVLFRTATVANTLQRRLERERVPFRLTGTGSFWSLPEVSLYVTAVASVAGDKRFDTRKGFGRTKAGFKCRSLAEELHGETARVISEPLARVLYEHRPRSLDQERRSSWMASVEAVSNLLLDFDDLGGFLDYVTQRTEEEGKRDGDCVTLSTLHSAKGLEWDMVFVAGCESELLPHFKSTNVEEERRLFYVGMTRARHQLLMTYARLRNDKDKKPSPFLQEAKLPEGENPGVFKWSDPENGKGRDHEEAPDKKSGSSSRKDESTSATRRRKSYRNRGGRSLIPPEEYGKG</sequence>
<dbReference type="InterPro" id="IPR014017">
    <property type="entry name" value="DNA_helicase_UvrD-like_C"/>
</dbReference>
<comment type="catalytic activity">
    <reaction evidence="11">
        <text>ATP + H2O = ADP + phosphate + H(+)</text>
        <dbReference type="Rhea" id="RHEA:13065"/>
        <dbReference type="ChEBI" id="CHEBI:15377"/>
        <dbReference type="ChEBI" id="CHEBI:15378"/>
        <dbReference type="ChEBI" id="CHEBI:30616"/>
        <dbReference type="ChEBI" id="CHEBI:43474"/>
        <dbReference type="ChEBI" id="CHEBI:456216"/>
        <dbReference type="EC" id="5.6.2.4"/>
    </reaction>
</comment>
<evidence type="ECO:0000256" key="2">
    <source>
        <dbReference type="ARBA" id="ARBA00022741"/>
    </source>
</evidence>
<gene>
    <name evidence="16" type="ORF">Salmuc_01768</name>
</gene>
<organism evidence="16 17">
    <name type="scientific">Salipiger mucosus DSM 16094</name>
    <dbReference type="NCBI Taxonomy" id="1123237"/>
    <lineage>
        <taxon>Bacteria</taxon>
        <taxon>Pseudomonadati</taxon>
        <taxon>Pseudomonadota</taxon>
        <taxon>Alphaproteobacteria</taxon>
        <taxon>Rhodobacterales</taxon>
        <taxon>Roseobacteraceae</taxon>
        <taxon>Salipiger</taxon>
    </lineage>
</organism>
<protein>
    <recommendedName>
        <fullName evidence="9">DNA 3'-5' helicase</fullName>
        <ecNumber evidence="9">5.6.2.4</ecNumber>
    </recommendedName>
    <alternativeName>
        <fullName evidence="10">DNA 3'-5' helicase II</fullName>
    </alternativeName>
</protein>
<dbReference type="Gene3D" id="3.40.50.300">
    <property type="entry name" value="P-loop containing nucleotide triphosphate hydrolases"/>
    <property type="match status" value="3"/>
</dbReference>
<keyword evidence="7" id="KW-0413">Isomerase</keyword>
<dbReference type="PROSITE" id="PS51198">
    <property type="entry name" value="UVRD_HELICASE_ATP_BIND"/>
    <property type="match status" value="1"/>
</dbReference>
<evidence type="ECO:0000313" key="17">
    <source>
        <dbReference type="Proteomes" id="UP000015347"/>
    </source>
</evidence>
<dbReference type="GO" id="GO:0000725">
    <property type="term" value="P:recombinational repair"/>
    <property type="evidence" value="ECO:0007669"/>
    <property type="project" value="TreeGrafter"/>
</dbReference>
<keyword evidence="2 12" id="KW-0547">Nucleotide-binding</keyword>
<feature type="domain" description="UvrD-like helicase ATP-binding" evidence="14">
    <location>
        <begin position="1"/>
        <end position="286"/>
    </location>
</feature>
<comment type="catalytic activity">
    <reaction evidence="8">
        <text>Couples ATP hydrolysis with the unwinding of duplex DNA by translocating in the 3'-5' direction.</text>
        <dbReference type="EC" id="5.6.2.4"/>
    </reaction>
</comment>
<name>S9QWK5_9RHOB</name>
<feature type="compositionally biased region" description="Basic and acidic residues" evidence="13">
    <location>
        <begin position="587"/>
        <end position="614"/>
    </location>
</feature>
<evidence type="ECO:0000256" key="13">
    <source>
        <dbReference type="SAM" id="MobiDB-lite"/>
    </source>
</evidence>
<dbReference type="GO" id="GO:0003677">
    <property type="term" value="F:DNA binding"/>
    <property type="evidence" value="ECO:0007669"/>
    <property type="project" value="UniProtKB-KW"/>
</dbReference>
<feature type="binding site" evidence="12">
    <location>
        <begin position="21"/>
        <end position="28"/>
    </location>
    <ligand>
        <name>ATP</name>
        <dbReference type="ChEBI" id="CHEBI:30616"/>
    </ligand>
</feature>
<evidence type="ECO:0000313" key="16">
    <source>
        <dbReference type="EMBL" id="EPX83993.1"/>
    </source>
</evidence>
<keyword evidence="6" id="KW-0238">DNA-binding</keyword>
<keyword evidence="3 12" id="KW-0378">Hydrolase</keyword>
<evidence type="ECO:0000256" key="11">
    <source>
        <dbReference type="ARBA" id="ARBA00048988"/>
    </source>
</evidence>
<dbReference type="RefSeq" id="WP_020038184.1">
    <property type="nucleotide sequence ID" value="NZ_KE557274.1"/>
</dbReference>
<dbReference type="Gene3D" id="1.10.486.10">
    <property type="entry name" value="PCRA, domain 4"/>
    <property type="match status" value="1"/>
</dbReference>
<evidence type="ECO:0000256" key="4">
    <source>
        <dbReference type="ARBA" id="ARBA00022806"/>
    </source>
</evidence>
<dbReference type="HOGENOM" id="CLU_004585_6_1_5"/>
<feature type="domain" description="UvrD-like helicase C-terminal" evidence="15">
    <location>
        <begin position="287"/>
        <end position="509"/>
    </location>
</feature>
<dbReference type="InterPro" id="IPR000212">
    <property type="entry name" value="DNA_helicase_UvrD/REP"/>
</dbReference>
<dbReference type="PROSITE" id="PS51217">
    <property type="entry name" value="UVRD_HELICASE_CTER"/>
    <property type="match status" value="1"/>
</dbReference>
<dbReference type="InterPro" id="IPR014016">
    <property type="entry name" value="UvrD-like_ATP-bd"/>
</dbReference>
<dbReference type="GO" id="GO:0016887">
    <property type="term" value="F:ATP hydrolysis activity"/>
    <property type="evidence" value="ECO:0007669"/>
    <property type="project" value="RHEA"/>
</dbReference>
<dbReference type="InterPro" id="IPR027417">
    <property type="entry name" value="P-loop_NTPase"/>
</dbReference>
<dbReference type="InterPro" id="IPR013986">
    <property type="entry name" value="DExx_box_DNA_helicase_dom_sf"/>
</dbReference>
<dbReference type="EMBL" id="APVH01000013">
    <property type="protein sequence ID" value="EPX83993.1"/>
    <property type="molecule type" value="Genomic_DNA"/>
</dbReference>
<dbReference type="CDD" id="cd18807">
    <property type="entry name" value="SF1_C_UvrD"/>
    <property type="match status" value="1"/>
</dbReference>
<dbReference type="EC" id="5.6.2.4" evidence="9"/>